<dbReference type="GeneID" id="36406496"/>
<name>A0A0P1A4W1_PLAHL</name>
<sequence length="134" mass="15763">MAFYWLLIIGIENCTQMAPIQRGRFWVACGTAYTPERKRTQGAKFRNDIVDSLNERPVNRRVTFFYIYLNQRALDTHSQTVPQDNYHRNIISHHVFSRSALSLTSLVNTRRGIHLNRTRQDSSKQVYQPYLSKT</sequence>
<feature type="chain" id="PRO_5006058373" description="RxLR-like protein" evidence="1">
    <location>
        <begin position="18"/>
        <end position="134"/>
    </location>
</feature>
<dbReference type="Proteomes" id="UP000054928">
    <property type="component" value="Unassembled WGS sequence"/>
</dbReference>
<feature type="signal peptide" evidence="1">
    <location>
        <begin position="1"/>
        <end position="17"/>
    </location>
</feature>
<keyword evidence="1" id="KW-0732">Signal</keyword>
<dbReference type="AlphaFoldDB" id="A0A0P1A4W1"/>
<organism evidence="2 3">
    <name type="scientific">Plasmopara halstedii</name>
    <name type="common">Downy mildew of sunflower</name>
    <dbReference type="NCBI Taxonomy" id="4781"/>
    <lineage>
        <taxon>Eukaryota</taxon>
        <taxon>Sar</taxon>
        <taxon>Stramenopiles</taxon>
        <taxon>Oomycota</taxon>
        <taxon>Peronosporomycetes</taxon>
        <taxon>Peronosporales</taxon>
        <taxon>Peronosporaceae</taxon>
        <taxon>Plasmopara</taxon>
    </lineage>
</organism>
<accession>A0A0P1A4W1</accession>
<evidence type="ECO:0000256" key="1">
    <source>
        <dbReference type="SAM" id="SignalP"/>
    </source>
</evidence>
<evidence type="ECO:0008006" key="4">
    <source>
        <dbReference type="Google" id="ProtNLM"/>
    </source>
</evidence>
<reference evidence="3" key="1">
    <citation type="submission" date="2014-09" db="EMBL/GenBank/DDBJ databases">
        <authorList>
            <person name="Sharma Rahul"/>
            <person name="Thines Marco"/>
        </authorList>
    </citation>
    <scope>NUCLEOTIDE SEQUENCE [LARGE SCALE GENOMIC DNA]</scope>
</reference>
<dbReference type="EMBL" id="CCYD01000053">
    <property type="protein sequence ID" value="CEG35567.1"/>
    <property type="molecule type" value="Genomic_DNA"/>
</dbReference>
<proteinExistence type="predicted"/>
<keyword evidence="3" id="KW-1185">Reference proteome</keyword>
<evidence type="ECO:0000313" key="3">
    <source>
        <dbReference type="Proteomes" id="UP000054928"/>
    </source>
</evidence>
<evidence type="ECO:0000313" key="2">
    <source>
        <dbReference type="EMBL" id="CEG35567.1"/>
    </source>
</evidence>
<dbReference type="RefSeq" id="XP_024571936.1">
    <property type="nucleotide sequence ID" value="XM_024725615.1"/>
</dbReference>
<protein>
    <recommendedName>
        <fullName evidence="4">RxLR-like protein</fullName>
    </recommendedName>
</protein>